<keyword evidence="2" id="KW-1185">Reference proteome</keyword>
<organism evidence="1 2">
    <name type="scientific">Toxocara canis</name>
    <name type="common">Canine roundworm</name>
    <dbReference type="NCBI Taxonomy" id="6265"/>
    <lineage>
        <taxon>Eukaryota</taxon>
        <taxon>Metazoa</taxon>
        <taxon>Ecdysozoa</taxon>
        <taxon>Nematoda</taxon>
        <taxon>Chromadorea</taxon>
        <taxon>Rhabditida</taxon>
        <taxon>Spirurina</taxon>
        <taxon>Ascaridomorpha</taxon>
        <taxon>Ascaridoidea</taxon>
        <taxon>Toxocaridae</taxon>
        <taxon>Toxocara</taxon>
    </lineage>
</organism>
<protein>
    <submittedName>
        <fullName evidence="1">Uncharacterized protein</fullName>
    </submittedName>
</protein>
<reference evidence="1 2" key="1">
    <citation type="submission" date="2014-11" db="EMBL/GenBank/DDBJ databases">
        <title>Genetic blueprint of the zoonotic pathogen Toxocara canis.</title>
        <authorList>
            <person name="Zhu X.-Q."/>
            <person name="Korhonen P.K."/>
            <person name="Cai H."/>
            <person name="Young N.D."/>
            <person name="Nejsum P."/>
            <person name="von Samson-Himmelstjerna G."/>
            <person name="Boag P.R."/>
            <person name="Tan P."/>
            <person name="Li Q."/>
            <person name="Min J."/>
            <person name="Yang Y."/>
            <person name="Wang X."/>
            <person name="Fang X."/>
            <person name="Hall R.S."/>
            <person name="Hofmann A."/>
            <person name="Sternberg P.W."/>
            <person name="Jex A.R."/>
            <person name="Gasser R.B."/>
        </authorList>
    </citation>
    <scope>NUCLEOTIDE SEQUENCE [LARGE SCALE GENOMIC DNA]</scope>
    <source>
        <strain evidence="1">PN_DK_2014</strain>
    </source>
</reference>
<gene>
    <name evidence="1" type="ORF">Tcan_05665</name>
</gene>
<name>A0A0B2UWQ3_TOXCA</name>
<sequence length="476" mass="53550">MEASCRNVAGTNVENESFRRVFESFGSRSRIEVTECCQLLRACNCDEHHFLAFAFLPKMLKLRMLNESESSELVRALPVNLIRRMIADQYNDNWSSYCDLAVDILSVVLPNCSTEDASTFECLIKPLHASIVSRRDWKVDKLENSSSALLRISGGILDADDVEDVVEVVSKFLYDKTDQLPSAILLRVTNDLLKRLVDEPKEVGKKGFLGRAAPNTLRVVIGRLLHASCLPEEYQSLCFTLSALLVRLLDFHWFEPDPEFLVLLAALTHVQFRVVLGDPLMIRVEDLIPCATLGESFIQCVEEGEFLNDEQATAVSRSCRDCVAYVCEYVTECHRDKSIQLDASIEMVVYRFLCSFLAVGGHQIINRNLVDDILPILIDVARRACEGGDTSMAEMLLPSLSNFESLPNSCLGLIVMCMESQSSLESGAQFFTNLGYVIDELKSRSDWYTQEDVALAKQLACKFHKIHLVEAFSKLR</sequence>
<evidence type="ECO:0000313" key="2">
    <source>
        <dbReference type="Proteomes" id="UP000031036"/>
    </source>
</evidence>
<dbReference type="AlphaFoldDB" id="A0A0B2UWQ3"/>
<evidence type="ECO:0000313" key="1">
    <source>
        <dbReference type="EMBL" id="KHN73813.1"/>
    </source>
</evidence>
<dbReference type="OMA" id="NHVELQM"/>
<dbReference type="Proteomes" id="UP000031036">
    <property type="component" value="Unassembled WGS sequence"/>
</dbReference>
<dbReference type="InterPro" id="IPR008709">
    <property type="entry name" value="Neurochondrin"/>
</dbReference>
<dbReference type="OrthoDB" id="5869052at2759"/>
<dbReference type="STRING" id="6265.A0A0B2UWQ3"/>
<proteinExistence type="predicted"/>
<comment type="caution">
    <text evidence="1">The sequence shown here is derived from an EMBL/GenBank/DDBJ whole genome shotgun (WGS) entry which is preliminary data.</text>
</comment>
<dbReference type="Pfam" id="PF05536">
    <property type="entry name" value="Neurochondrin"/>
    <property type="match status" value="1"/>
</dbReference>
<accession>A0A0B2UWQ3</accession>
<dbReference type="EMBL" id="JPKZ01003054">
    <property type="protein sequence ID" value="KHN73813.1"/>
    <property type="molecule type" value="Genomic_DNA"/>
</dbReference>